<dbReference type="RefSeq" id="WP_329501482.1">
    <property type="nucleotide sequence ID" value="NZ_CP108461.1"/>
</dbReference>
<name>A0ABZ1WMP4_9ACTN</name>
<evidence type="ECO:0000313" key="3">
    <source>
        <dbReference type="Proteomes" id="UP001432014"/>
    </source>
</evidence>
<keyword evidence="3" id="KW-1185">Reference proteome</keyword>
<sequence>MNTRDTEDVTAPLRGIAQDPEAFAAYLAQVQLVLLGIGTNLQVLRDETRVHLRATHVEGDRFYHARLRALPVERALKDVLGHVQALTEGLEKSTFKRRAHADDVNSLPGKRKEKAQAKAQKKNPAAIAPAPEFGGGVPVGPDSGYAGPASIYDLGDRRSA</sequence>
<organism evidence="2 3">
    <name type="scientific">Kitasatospora herbaricolor</name>
    <dbReference type="NCBI Taxonomy" id="68217"/>
    <lineage>
        <taxon>Bacteria</taxon>
        <taxon>Bacillati</taxon>
        <taxon>Actinomycetota</taxon>
        <taxon>Actinomycetes</taxon>
        <taxon>Kitasatosporales</taxon>
        <taxon>Streptomycetaceae</taxon>
        <taxon>Kitasatospora</taxon>
    </lineage>
</organism>
<evidence type="ECO:0000313" key="2">
    <source>
        <dbReference type="EMBL" id="WUS61905.1"/>
    </source>
</evidence>
<feature type="region of interest" description="Disordered" evidence="1">
    <location>
        <begin position="97"/>
        <end position="160"/>
    </location>
</feature>
<dbReference type="Proteomes" id="UP001432014">
    <property type="component" value="Plasmid unnamed1"/>
</dbReference>
<gene>
    <name evidence="2" type="ORF">OG469_41220</name>
</gene>
<protein>
    <submittedName>
        <fullName evidence="2">Uncharacterized protein</fullName>
    </submittedName>
</protein>
<reference evidence="2 3" key="1">
    <citation type="submission" date="2022-10" db="EMBL/GenBank/DDBJ databases">
        <title>The complete genomes of actinobacterial strains from the NBC collection.</title>
        <authorList>
            <person name="Joergensen T.S."/>
            <person name="Alvarez Arevalo M."/>
            <person name="Sterndorff E.B."/>
            <person name="Faurdal D."/>
            <person name="Vuksanovic O."/>
            <person name="Mourched A.-S."/>
            <person name="Charusanti P."/>
            <person name="Shaw S."/>
            <person name="Blin K."/>
            <person name="Weber T."/>
        </authorList>
    </citation>
    <scope>NUCLEOTIDE SEQUENCE [LARGE SCALE GENOMIC DNA]</scope>
    <source>
        <strain evidence="2 3">NBC_01247</strain>
        <plasmid evidence="2 3">unnamed1</plasmid>
    </source>
</reference>
<accession>A0ABZ1WMP4</accession>
<feature type="compositionally biased region" description="Low complexity" evidence="1">
    <location>
        <begin position="122"/>
        <end position="131"/>
    </location>
</feature>
<evidence type="ECO:0000256" key="1">
    <source>
        <dbReference type="SAM" id="MobiDB-lite"/>
    </source>
</evidence>
<dbReference type="EMBL" id="CP108483">
    <property type="protein sequence ID" value="WUS61905.1"/>
    <property type="molecule type" value="Genomic_DNA"/>
</dbReference>
<geneLocation type="plasmid" evidence="2 3">
    <name>unnamed1</name>
</geneLocation>
<keyword evidence="2" id="KW-0614">Plasmid</keyword>
<proteinExistence type="predicted"/>